<organism evidence="2 3">
    <name type="scientific">Trypanosoma theileri</name>
    <dbReference type="NCBI Taxonomy" id="67003"/>
    <lineage>
        <taxon>Eukaryota</taxon>
        <taxon>Discoba</taxon>
        <taxon>Euglenozoa</taxon>
        <taxon>Kinetoplastea</taxon>
        <taxon>Metakinetoplastina</taxon>
        <taxon>Trypanosomatida</taxon>
        <taxon>Trypanosomatidae</taxon>
        <taxon>Trypanosoma</taxon>
    </lineage>
</organism>
<comment type="caution">
    <text evidence="2">The sequence shown here is derived from an EMBL/GenBank/DDBJ whole genome shotgun (WGS) entry which is preliminary data.</text>
</comment>
<feature type="region of interest" description="Disordered" evidence="1">
    <location>
        <begin position="231"/>
        <end position="292"/>
    </location>
</feature>
<sequence length="436" mass="42948">MLSCAYGCLSSAQGDSQPQAVQPSVSGLQPAGHGIGSVHGVHPTSGAVGVPAFGTGVNGAGVPGAIPGVPPESKLHGISSSECPSNGTRGVVVGDKFVQIPCAAAVPGTFVPGTAKKTPNGGGDSASSIQAPGVVPGVGGVVSGAPVPAIPGYPGVKGSDGGSLLSTADAGVGGRPGIGDKLKPGKNVTLINGVLKEDETDPQDVSTVLLTNTEADPRKLSGLGAGVPDSSAAVPGFPNGAPSALDTVPSVNGHPAVPGTVPVGGKRSSNVPSNPPPSTGSNADVGHPDYPGVSNAVPIVGAAPSVTGNRIVGGDRSSRKAIASNPDPTSLDSQSKESPETARTHHGENVNQAANTEAPSTNEQSVNHAQSETARNIPIAPIKENSPAVTPVLPPISAKSNDKPPKKRKSDSSNISSVWVRVPLLIVAVLFSATVY</sequence>
<dbReference type="VEuPathDB" id="TriTrypDB:TM35_000681130"/>
<reference evidence="2 3" key="1">
    <citation type="submission" date="2017-03" db="EMBL/GenBank/DDBJ databases">
        <title>An alternative strategy for trypanosome survival in the mammalian bloodstream revealed through genome and transcriptome analysis of the ubiquitous bovine parasite Trypanosoma (Megatrypanum) theileri.</title>
        <authorList>
            <person name="Kelly S."/>
            <person name="Ivens A."/>
            <person name="Mott A."/>
            <person name="O'Neill E."/>
            <person name="Emms D."/>
            <person name="Macleod O."/>
            <person name="Voorheis P."/>
            <person name="Matthews J."/>
            <person name="Matthews K."/>
            <person name="Carrington M."/>
        </authorList>
    </citation>
    <scope>NUCLEOTIDE SEQUENCE [LARGE SCALE GENOMIC DNA]</scope>
    <source>
        <strain evidence="2">Edinburgh</strain>
    </source>
</reference>
<feature type="compositionally biased region" description="Polar residues" evidence="1">
    <location>
        <begin position="349"/>
        <end position="374"/>
    </location>
</feature>
<dbReference type="AlphaFoldDB" id="A0A1X0NFW3"/>
<dbReference type="GeneID" id="39990940"/>
<evidence type="ECO:0000313" key="2">
    <source>
        <dbReference type="EMBL" id="ORC83481.1"/>
    </source>
</evidence>
<feature type="compositionally biased region" description="Basic and acidic residues" evidence="1">
    <location>
        <begin position="334"/>
        <end position="348"/>
    </location>
</feature>
<feature type="region of interest" description="Disordered" evidence="1">
    <location>
        <begin position="11"/>
        <end position="40"/>
    </location>
</feature>
<gene>
    <name evidence="2" type="ORF">TM35_000681130</name>
</gene>
<proteinExistence type="predicted"/>
<evidence type="ECO:0000313" key="3">
    <source>
        <dbReference type="Proteomes" id="UP000192257"/>
    </source>
</evidence>
<protein>
    <submittedName>
        <fullName evidence="2">Uncharacterized protein</fullName>
    </submittedName>
</protein>
<dbReference type="RefSeq" id="XP_028877547.1">
    <property type="nucleotide sequence ID" value="XM_029031160.1"/>
</dbReference>
<feature type="region of interest" description="Disordered" evidence="1">
    <location>
        <begin position="305"/>
        <end position="414"/>
    </location>
</feature>
<feature type="compositionally biased region" description="Polar residues" evidence="1">
    <location>
        <begin position="11"/>
        <end position="27"/>
    </location>
</feature>
<evidence type="ECO:0000256" key="1">
    <source>
        <dbReference type="SAM" id="MobiDB-lite"/>
    </source>
</evidence>
<name>A0A1X0NFW3_9TRYP</name>
<accession>A0A1X0NFW3</accession>
<dbReference type="Proteomes" id="UP000192257">
    <property type="component" value="Unassembled WGS sequence"/>
</dbReference>
<keyword evidence="3" id="KW-1185">Reference proteome</keyword>
<dbReference type="EMBL" id="NBCO01000068">
    <property type="protein sequence ID" value="ORC83481.1"/>
    <property type="molecule type" value="Genomic_DNA"/>
</dbReference>